<name>A0ABV1SID1_9RHOB</name>
<evidence type="ECO:0000313" key="2">
    <source>
        <dbReference type="Proteomes" id="UP001438953"/>
    </source>
</evidence>
<accession>A0ABV1SID1</accession>
<dbReference type="EMBL" id="JAYWLC010000009">
    <property type="protein sequence ID" value="MER5172657.1"/>
    <property type="molecule type" value="Genomic_DNA"/>
</dbReference>
<protein>
    <submittedName>
        <fullName evidence="1">DUF1441 family protein</fullName>
    </submittedName>
</protein>
<dbReference type="InterPro" id="IPR009061">
    <property type="entry name" value="DNA-bd_dom_put_sf"/>
</dbReference>
<dbReference type="Gene3D" id="1.10.10.10">
    <property type="entry name" value="Winged helix-like DNA-binding domain superfamily/Winged helix DNA-binding domain"/>
    <property type="match status" value="1"/>
</dbReference>
<dbReference type="SUPFAM" id="SSF46955">
    <property type="entry name" value="Putative DNA-binding domain"/>
    <property type="match status" value="1"/>
</dbReference>
<keyword evidence="2" id="KW-1185">Reference proteome</keyword>
<gene>
    <name evidence="1" type="ORF">VSX56_12825</name>
</gene>
<proteinExistence type="predicted"/>
<evidence type="ECO:0000313" key="1">
    <source>
        <dbReference type="EMBL" id="MER5172657.1"/>
    </source>
</evidence>
<sequence>MDTLVTLTDGGVLDTALYPLPDGLSDGVMNRAQLAIAFNVSENSVTKWVGQGMPVLTAGQNGVSYEFQLSHCYAWRRTRDEQSRATKATRDAHAMQASLAFRNLDSEQEEEEGGLTAKQLREWSEAEYHRNRVAEQRGELVRAAKVSELLEDLIGVVATALGTMPDHLERDLGLGVEEVSKVEVRCDQVVMKMRNMIDLSIMGTGQVTSFADYSEQQDMGL</sequence>
<dbReference type="Proteomes" id="UP001438953">
    <property type="component" value="Unassembled WGS sequence"/>
</dbReference>
<dbReference type="RefSeq" id="WP_350937610.1">
    <property type="nucleotide sequence ID" value="NZ_JAYWLC010000009.1"/>
</dbReference>
<organism evidence="1 2">
    <name type="scientific">Thioclava kandeliae</name>
    <dbReference type="NCBI Taxonomy" id="3070818"/>
    <lineage>
        <taxon>Bacteria</taxon>
        <taxon>Pseudomonadati</taxon>
        <taxon>Pseudomonadota</taxon>
        <taxon>Alphaproteobacteria</taxon>
        <taxon>Rhodobacterales</taxon>
        <taxon>Paracoccaceae</taxon>
        <taxon>Thioclava</taxon>
    </lineage>
</organism>
<comment type="caution">
    <text evidence="1">The sequence shown here is derived from an EMBL/GenBank/DDBJ whole genome shotgun (WGS) entry which is preliminary data.</text>
</comment>
<reference evidence="1 2" key="1">
    <citation type="submission" date="2024-06" db="EMBL/GenBank/DDBJ databases">
        <title>Thioclava kandeliae sp. nov. from a rhizosphere soil sample of Kandelia candel in a mangrove.</title>
        <authorList>
            <person name="Mu T."/>
        </authorList>
    </citation>
    <scope>NUCLEOTIDE SEQUENCE [LARGE SCALE GENOMIC DNA]</scope>
    <source>
        <strain evidence="1 2">CPCC 100088</strain>
    </source>
</reference>
<dbReference type="InterPro" id="IPR036388">
    <property type="entry name" value="WH-like_DNA-bd_sf"/>
</dbReference>